<dbReference type="Gene3D" id="3.40.50.2300">
    <property type="match status" value="1"/>
</dbReference>
<dbReference type="PROSITE" id="PS50110">
    <property type="entry name" value="RESPONSE_REGULATORY"/>
    <property type="match status" value="1"/>
</dbReference>
<gene>
    <name evidence="10" type="primary">tcrA</name>
    <name evidence="10" type="ORF">LMG18101_01575</name>
</gene>
<feature type="modified residue" description="4-aspartylphosphate" evidence="6">
    <location>
        <position position="50"/>
    </location>
</feature>
<keyword evidence="11" id="KW-1185">Reference proteome</keyword>
<evidence type="ECO:0000256" key="6">
    <source>
        <dbReference type="PROSITE-ProRule" id="PRU00169"/>
    </source>
</evidence>
<comment type="caution">
    <text evidence="10">The sequence shown here is derived from an EMBL/GenBank/DDBJ whole genome shotgun (WGS) entry which is preliminary data.</text>
</comment>
<dbReference type="InterPro" id="IPR016032">
    <property type="entry name" value="Sig_transdc_resp-reg_C-effctor"/>
</dbReference>
<evidence type="ECO:0000259" key="8">
    <source>
        <dbReference type="PROSITE" id="PS50110"/>
    </source>
</evidence>
<evidence type="ECO:0000256" key="2">
    <source>
        <dbReference type="ARBA" id="ARBA00023012"/>
    </source>
</evidence>
<dbReference type="InterPro" id="IPR011006">
    <property type="entry name" value="CheY-like_superfamily"/>
</dbReference>
<evidence type="ECO:0000256" key="4">
    <source>
        <dbReference type="ARBA" id="ARBA00023125"/>
    </source>
</evidence>
<dbReference type="SUPFAM" id="SSF52172">
    <property type="entry name" value="CheY-like"/>
    <property type="match status" value="1"/>
</dbReference>
<dbReference type="EMBL" id="CATZLL010000004">
    <property type="protein sequence ID" value="CAJ0812463.1"/>
    <property type="molecule type" value="Genomic_DNA"/>
</dbReference>
<dbReference type="SMART" id="SM00862">
    <property type="entry name" value="Trans_reg_C"/>
    <property type="match status" value="1"/>
</dbReference>
<evidence type="ECO:0000259" key="9">
    <source>
        <dbReference type="PROSITE" id="PS51755"/>
    </source>
</evidence>
<evidence type="ECO:0000256" key="3">
    <source>
        <dbReference type="ARBA" id="ARBA00023015"/>
    </source>
</evidence>
<sequence length="231" mass="25772">MNILLIEDDRKAARLLARGLEEEGFTVALAHAAEEAHEPMIRSADLVILDWMLPGKEGVTFCAELRRRDIQTPILMLTARDAHTDRITGLNTGADDYLTKPFVFDELLARVRALLRRARLVPMPALAMGDLKLEPTTRSVMRASTAIDVTPKEYAILELLLRHAGGVVSRAQLAEHIWHADLIAIDNLIDVHMKNLRRKIDPPGLPALIQTVRGQGFRLSTQAHAQSDHHV</sequence>
<keyword evidence="2" id="KW-0902">Two-component regulatory system</keyword>
<feature type="domain" description="Response regulatory" evidence="8">
    <location>
        <begin position="2"/>
        <end position="115"/>
    </location>
</feature>
<keyword evidence="1 6" id="KW-0597">Phosphoprotein</keyword>
<keyword evidence="4 7" id="KW-0238">DNA-binding</keyword>
<evidence type="ECO:0000313" key="11">
    <source>
        <dbReference type="Proteomes" id="UP001189757"/>
    </source>
</evidence>
<proteinExistence type="predicted"/>
<dbReference type="Pfam" id="PF00072">
    <property type="entry name" value="Response_reg"/>
    <property type="match status" value="1"/>
</dbReference>
<dbReference type="InterPro" id="IPR039420">
    <property type="entry name" value="WalR-like"/>
</dbReference>
<evidence type="ECO:0000256" key="7">
    <source>
        <dbReference type="PROSITE-ProRule" id="PRU01091"/>
    </source>
</evidence>
<evidence type="ECO:0000256" key="5">
    <source>
        <dbReference type="ARBA" id="ARBA00023163"/>
    </source>
</evidence>
<evidence type="ECO:0000256" key="1">
    <source>
        <dbReference type="ARBA" id="ARBA00022553"/>
    </source>
</evidence>
<reference evidence="10 11" key="1">
    <citation type="submission" date="2023-07" db="EMBL/GenBank/DDBJ databases">
        <authorList>
            <person name="Peeters C."/>
        </authorList>
    </citation>
    <scope>NUCLEOTIDE SEQUENCE [LARGE SCALE GENOMIC DNA]</scope>
    <source>
        <strain evidence="10 11">LMG 18101</strain>
    </source>
</reference>
<dbReference type="CDD" id="cd00383">
    <property type="entry name" value="trans_reg_C"/>
    <property type="match status" value="1"/>
</dbReference>
<feature type="DNA-binding region" description="OmpR/PhoB-type" evidence="7">
    <location>
        <begin position="123"/>
        <end position="221"/>
    </location>
</feature>
<dbReference type="Gene3D" id="6.10.250.690">
    <property type="match status" value="1"/>
</dbReference>
<dbReference type="InterPro" id="IPR001789">
    <property type="entry name" value="Sig_transdc_resp-reg_receiver"/>
</dbReference>
<feature type="domain" description="OmpR/PhoB-type" evidence="9">
    <location>
        <begin position="123"/>
        <end position="221"/>
    </location>
</feature>
<dbReference type="RefSeq" id="WP_316680738.1">
    <property type="nucleotide sequence ID" value="NZ_CATZLL010000004.1"/>
</dbReference>
<organism evidence="10 11">
    <name type="scientific">Ralstonia flaminis</name>
    <dbReference type="NCBI Taxonomy" id="3058597"/>
    <lineage>
        <taxon>Bacteria</taxon>
        <taxon>Pseudomonadati</taxon>
        <taxon>Pseudomonadota</taxon>
        <taxon>Betaproteobacteria</taxon>
        <taxon>Burkholderiales</taxon>
        <taxon>Burkholderiaceae</taxon>
        <taxon>Ralstonia</taxon>
    </lineage>
</organism>
<accession>A0ABN9JHS7</accession>
<protein>
    <submittedName>
        <fullName evidence="10">Transcriptional regulatory protein TcrA</fullName>
    </submittedName>
</protein>
<dbReference type="SMART" id="SM00448">
    <property type="entry name" value="REC"/>
    <property type="match status" value="1"/>
</dbReference>
<dbReference type="InterPro" id="IPR036388">
    <property type="entry name" value="WH-like_DNA-bd_sf"/>
</dbReference>
<keyword evidence="5" id="KW-0804">Transcription</keyword>
<dbReference type="Proteomes" id="UP001189757">
    <property type="component" value="Unassembled WGS sequence"/>
</dbReference>
<dbReference type="PANTHER" id="PTHR48111">
    <property type="entry name" value="REGULATOR OF RPOS"/>
    <property type="match status" value="1"/>
</dbReference>
<dbReference type="PROSITE" id="PS51755">
    <property type="entry name" value="OMPR_PHOB"/>
    <property type="match status" value="1"/>
</dbReference>
<dbReference type="InterPro" id="IPR001867">
    <property type="entry name" value="OmpR/PhoB-type_DNA-bd"/>
</dbReference>
<evidence type="ECO:0000313" key="10">
    <source>
        <dbReference type="EMBL" id="CAJ0812463.1"/>
    </source>
</evidence>
<dbReference type="PANTHER" id="PTHR48111:SF22">
    <property type="entry name" value="REGULATOR OF RPOS"/>
    <property type="match status" value="1"/>
</dbReference>
<keyword evidence="3" id="KW-0805">Transcription regulation</keyword>
<name>A0ABN9JHS7_9RALS</name>
<dbReference type="SUPFAM" id="SSF46894">
    <property type="entry name" value="C-terminal effector domain of the bipartite response regulators"/>
    <property type="match status" value="1"/>
</dbReference>
<dbReference type="Pfam" id="PF00486">
    <property type="entry name" value="Trans_reg_C"/>
    <property type="match status" value="1"/>
</dbReference>
<dbReference type="Gene3D" id="1.10.10.10">
    <property type="entry name" value="Winged helix-like DNA-binding domain superfamily/Winged helix DNA-binding domain"/>
    <property type="match status" value="1"/>
</dbReference>